<reference evidence="4" key="1">
    <citation type="submission" date="2023-03" db="EMBL/GenBank/DDBJ databases">
        <authorList>
            <person name="Steffen K."/>
            <person name="Cardenas P."/>
        </authorList>
    </citation>
    <scope>NUCLEOTIDE SEQUENCE</scope>
</reference>
<dbReference type="InterPro" id="IPR007835">
    <property type="entry name" value="MOFRL"/>
</dbReference>
<comment type="caution">
    <text evidence="4">The sequence shown here is derived from an EMBL/GenBank/DDBJ whole genome shotgun (WGS) entry which is preliminary data.</text>
</comment>
<dbReference type="SUPFAM" id="SSF82544">
    <property type="entry name" value="GckA/TtuD-like"/>
    <property type="match status" value="1"/>
</dbReference>
<dbReference type="InterPro" id="IPR039760">
    <property type="entry name" value="MOFRL_protein"/>
</dbReference>
<dbReference type="GO" id="GO:0005737">
    <property type="term" value="C:cytoplasm"/>
    <property type="evidence" value="ECO:0007669"/>
    <property type="project" value="TreeGrafter"/>
</dbReference>
<dbReference type="Proteomes" id="UP001174909">
    <property type="component" value="Unassembled WGS sequence"/>
</dbReference>
<dbReference type="EMBL" id="CASHTH010003117">
    <property type="protein sequence ID" value="CAI8040583.1"/>
    <property type="molecule type" value="Genomic_DNA"/>
</dbReference>
<feature type="domain" description="MOFRL-associated" evidence="3">
    <location>
        <begin position="1"/>
        <end position="218"/>
    </location>
</feature>
<gene>
    <name evidence="4" type="ORF">GBAR_LOCUS22606</name>
</gene>
<proteinExistence type="inferred from homology"/>
<dbReference type="AlphaFoldDB" id="A0AA35X0B2"/>
<feature type="domain" description="MOFRL" evidence="2">
    <location>
        <begin position="274"/>
        <end position="379"/>
    </location>
</feature>
<protein>
    <submittedName>
        <fullName evidence="4">Hydroxypyruvate reductase</fullName>
    </submittedName>
</protein>
<dbReference type="Pfam" id="PF13660">
    <property type="entry name" value="DUF4147"/>
    <property type="match status" value="1"/>
</dbReference>
<dbReference type="PANTHER" id="PTHR12227">
    <property type="entry name" value="GLYCERATE KINASE"/>
    <property type="match status" value="1"/>
</dbReference>
<comment type="similarity">
    <text evidence="1">Belongs to the glycerate kinase type-2 family.</text>
</comment>
<accession>A0AA35X0B2</accession>
<evidence type="ECO:0000259" key="2">
    <source>
        <dbReference type="Pfam" id="PF05161"/>
    </source>
</evidence>
<dbReference type="InterPro" id="IPR037035">
    <property type="entry name" value="GK-like_C_sf"/>
</dbReference>
<organism evidence="4 5">
    <name type="scientific">Geodia barretti</name>
    <name type="common">Barrett's horny sponge</name>
    <dbReference type="NCBI Taxonomy" id="519541"/>
    <lineage>
        <taxon>Eukaryota</taxon>
        <taxon>Metazoa</taxon>
        <taxon>Porifera</taxon>
        <taxon>Demospongiae</taxon>
        <taxon>Heteroscleromorpha</taxon>
        <taxon>Tetractinellida</taxon>
        <taxon>Astrophorina</taxon>
        <taxon>Geodiidae</taxon>
        <taxon>Geodia</taxon>
    </lineage>
</organism>
<dbReference type="GO" id="GO:0008887">
    <property type="term" value="F:glycerate kinase activity"/>
    <property type="evidence" value="ECO:0007669"/>
    <property type="project" value="InterPro"/>
</dbReference>
<evidence type="ECO:0000313" key="4">
    <source>
        <dbReference type="EMBL" id="CAI8040583.1"/>
    </source>
</evidence>
<dbReference type="InterPro" id="IPR025286">
    <property type="entry name" value="MOFRL_assoc_dom"/>
</dbReference>
<keyword evidence="5" id="KW-1185">Reference proteome</keyword>
<dbReference type="InterPro" id="IPR038614">
    <property type="entry name" value="GK_N_sf"/>
</dbReference>
<dbReference type="Pfam" id="PF05161">
    <property type="entry name" value="MOFRL"/>
    <property type="match status" value="1"/>
</dbReference>
<evidence type="ECO:0000313" key="5">
    <source>
        <dbReference type="Proteomes" id="UP001174909"/>
    </source>
</evidence>
<dbReference type="Gene3D" id="3.40.50.10180">
    <property type="entry name" value="Glycerate kinase, MOFRL-like N-terminal domain"/>
    <property type="match status" value="1"/>
</dbReference>
<evidence type="ECO:0000259" key="3">
    <source>
        <dbReference type="Pfam" id="PF13660"/>
    </source>
</evidence>
<name>A0AA35X0B2_GEOBA</name>
<dbReference type="PANTHER" id="PTHR12227:SF0">
    <property type="entry name" value="GLYCERATE KINASE"/>
    <property type="match status" value="1"/>
</dbReference>
<evidence type="ECO:0000256" key="1">
    <source>
        <dbReference type="ARBA" id="ARBA00005393"/>
    </source>
</evidence>
<sequence>MFEAAVAAADPAKVVPPHLPLPPRGRTLVLAAGKAAASMARAVEQCWPNDIEGIAVTRYGHGVDCRRIEVVEAGHPLPDAAGQGAASRFLSAAARLGCDDLLLFLLSGGASALLVEPQPGLNLDDKRAINRALLEAGAPIGEMNCLRKHLSAVKGGRLAAAAAPARVVTLAISDVPGDDPAIIGSGPTAADLTSCADALAVADRYDIALPEVARTALEQGTWETPRPADVLAAAAAMARTMDFEVVNLGADIQGEARDIGAAQAELARQHAPSVVISGGETTVTISAPGGVGGPNLEYLLALVLALEGAPNVHAIACDTDGLDGSAAAAGAYIGPDTLARARASGMDPRDMLTRHDSYKFFQQLGDLVVTGPTRTNVNDLRAVLIT</sequence>
<dbReference type="Gene3D" id="3.40.1480.10">
    <property type="entry name" value="MOFRL domain"/>
    <property type="match status" value="1"/>
</dbReference>